<keyword evidence="8" id="KW-1185">Reference proteome</keyword>
<protein>
    <recommendedName>
        <fullName evidence="6">Glycoside hydrolase family 5 domain-containing protein</fullName>
    </recommendedName>
</protein>
<evidence type="ECO:0000256" key="3">
    <source>
        <dbReference type="ARBA" id="ARBA00023295"/>
    </source>
</evidence>
<evidence type="ECO:0000313" key="7">
    <source>
        <dbReference type="EMBL" id="KAL3074597.1"/>
    </source>
</evidence>
<dbReference type="PROSITE" id="PS00659">
    <property type="entry name" value="GLYCOSYL_HYDROL_F5"/>
    <property type="match status" value="1"/>
</dbReference>
<dbReference type="Pfam" id="PF00150">
    <property type="entry name" value="Cellulase"/>
    <property type="match status" value="1"/>
</dbReference>
<dbReference type="InterPro" id="IPR017853">
    <property type="entry name" value="GH"/>
</dbReference>
<feature type="chain" id="PRO_5044818543" description="Glycoside hydrolase family 5 domain-containing protein" evidence="5">
    <location>
        <begin position="19"/>
        <end position="319"/>
    </location>
</feature>
<dbReference type="Proteomes" id="UP001620626">
    <property type="component" value="Unassembled WGS sequence"/>
</dbReference>
<evidence type="ECO:0000256" key="2">
    <source>
        <dbReference type="ARBA" id="ARBA00022801"/>
    </source>
</evidence>
<keyword evidence="2 4" id="KW-0378">Hydrolase</keyword>
<keyword evidence="5" id="KW-0732">Signal</keyword>
<evidence type="ECO:0000256" key="4">
    <source>
        <dbReference type="RuleBase" id="RU361153"/>
    </source>
</evidence>
<accession>A0ABD2I9G5</accession>
<dbReference type="InterPro" id="IPR001547">
    <property type="entry name" value="Glyco_hydro_5"/>
</dbReference>
<keyword evidence="3 4" id="KW-0326">Glycosidase</keyword>
<feature type="domain" description="Glycoside hydrolase family 5" evidence="6">
    <location>
        <begin position="35"/>
        <end position="277"/>
    </location>
</feature>
<organism evidence="7 8">
    <name type="scientific">Heterodera trifolii</name>
    <dbReference type="NCBI Taxonomy" id="157864"/>
    <lineage>
        <taxon>Eukaryota</taxon>
        <taxon>Metazoa</taxon>
        <taxon>Ecdysozoa</taxon>
        <taxon>Nematoda</taxon>
        <taxon>Chromadorea</taxon>
        <taxon>Rhabditida</taxon>
        <taxon>Tylenchina</taxon>
        <taxon>Tylenchomorpha</taxon>
        <taxon>Tylenchoidea</taxon>
        <taxon>Heteroderidae</taxon>
        <taxon>Heteroderinae</taxon>
        <taxon>Heterodera</taxon>
    </lineage>
</organism>
<comment type="similarity">
    <text evidence="1 4">Belongs to the glycosyl hydrolase 5 (cellulase A) family.</text>
</comment>
<feature type="signal peptide" evidence="5">
    <location>
        <begin position="1"/>
        <end position="18"/>
    </location>
</feature>
<dbReference type="SUPFAM" id="SSF51445">
    <property type="entry name" value="(Trans)glycosidases"/>
    <property type="match status" value="1"/>
</dbReference>
<evidence type="ECO:0000313" key="8">
    <source>
        <dbReference type="Proteomes" id="UP001620626"/>
    </source>
</evidence>
<dbReference type="InterPro" id="IPR018087">
    <property type="entry name" value="Glyco_hydro_5_CS"/>
</dbReference>
<proteinExistence type="inferred from homology"/>
<evidence type="ECO:0000256" key="5">
    <source>
        <dbReference type="SAM" id="SignalP"/>
    </source>
</evidence>
<name>A0ABD2I9G5_9BILA</name>
<dbReference type="PANTHER" id="PTHR34142">
    <property type="entry name" value="ENDO-BETA-1,4-GLUCANASE A"/>
    <property type="match status" value="1"/>
</dbReference>
<evidence type="ECO:0000259" key="6">
    <source>
        <dbReference type="Pfam" id="PF00150"/>
    </source>
</evidence>
<evidence type="ECO:0000256" key="1">
    <source>
        <dbReference type="ARBA" id="ARBA00005641"/>
    </source>
</evidence>
<comment type="caution">
    <text evidence="7">The sequence shown here is derived from an EMBL/GenBank/DDBJ whole genome shotgun (WGS) entry which is preliminary data.</text>
</comment>
<dbReference type="Gene3D" id="3.20.20.80">
    <property type="entry name" value="Glycosidases"/>
    <property type="match status" value="1"/>
</dbReference>
<gene>
    <name evidence="7" type="ORF">niasHT_034934</name>
</gene>
<dbReference type="PANTHER" id="PTHR34142:SF1">
    <property type="entry name" value="GLYCOSIDE HYDROLASE FAMILY 5 DOMAIN-CONTAINING PROTEIN"/>
    <property type="match status" value="1"/>
</dbReference>
<dbReference type="GO" id="GO:0016798">
    <property type="term" value="F:hydrolase activity, acting on glycosyl bonds"/>
    <property type="evidence" value="ECO:0007669"/>
    <property type="project" value="UniProtKB-KW"/>
</dbReference>
<dbReference type="AlphaFoldDB" id="A0ABD2I9G5"/>
<reference evidence="7 8" key="1">
    <citation type="submission" date="2024-10" db="EMBL/GenBank/DDBJ databases">
        <authorList>
            <person name="Kim D."/>
        </authorList>
    </citation>
    <scope>NUCLEOTIDE SEQUENCE [LARGE SCALE GENOMIC DNA]</scope>
    <source>
        <strain evidence="7">BH-2024</strain>
    </source>
</reference>
<dbReference type="EMBL" id="JBICBT010001296">
    <property type="protein sequence ID" value="KAL3074597.1"/>
    <property type="molecule type" value="Genomic_DNA"/>
</dbReference>
<sequence length="319" mass="34693">MFVQLVLLAIVGIAFVHAAAPPFGQLSVKGTNLVGSNGKPVQLIGNSLFWHQWYPQFWNAQTVKALKCNWNSNVVRTAMGVEQGGYLSDANTAYRLTAAVIEAAIAQGIYVIVDWHAHEPNADKAIEFFTKVAKAYGSNANLLYETFNEPLDVSWNNVLVPYHKKVISAIRAIDKKNVIILGTPKWSQDVDVAAQNPIKGFSNLMYTLHFYASSHFVNDLGNKLKTAVNKGLPVFVTEYGTCEASGNGQLNSGSMSSWWSLLDQLKISYVNWAIADKSEACAALTGGTSAANVGTSSRWTQSGNMVASQHKKKSTGVKC</sequence>